<reference evidence="1 2" key="1">
    <citation type="submission" date="2010-03" db="EMBL/GenBank/DDBJ databases">
        <title>The genome sequence of Faecalibacterium prausnitzii SL3/3.</title>
        <authorList>
            <consortium name="metaHIT consortium -- http://www.metahit.eu/"/>
            <person name="Pajon A."/>
            <person name="Turner K."/>
            <person name="Parkhill J."/>
            <person name="Duncan S."/>
            <person name="Flint H."/>
        </authorList>
    </citation>
    <scope>NUCLEOTIDE SEQUENCE [LARGE SCALE GENOMIC DNA]</scope>
    <source>
        <strain evidence="1 2">SL3/3</strain>
    </source>
</reference>
<gene>
    <name evidence="1" type="ORF">FPR_22610</name>
</gene>
<organism evidence="1 2">
    <name type="scientific">Faecalibacterium prausnitzii SL3/3</name>
    <dbReference type="NCBI Taxonomy" id="657322"/>
    <lineage>
        <taxon>Bacteria</taxon>
        <taxon>Bacillati</taxon>
        <taxon>Bacillota</taxon>
        <taxon>Clostridia</taxon>
        <taxon>Eubacteriales</taxon>
        <taxon>Oscillospiraceae</taxon>
        <taxon>Faecalibacterium</taxon>
    </lineage>
</organism>
<dbReference type="RefSeq" id="WP_015537963.1">
    <property type="nucleotide sequence ID" value="NC_021020.1"/>
</dbReference>
<evidence type="ECO:0000313" key="2">
    <source>
        <dbReference type="Proteomes" id="UP000007059"/>
    </source>
</evidence>
<name>D4KC79_9FIRM</name>
<dbReference type="EMBL" id="FP929046">
    <property type="protein sequence ID" value="CBL02442.1"/>
    <property type="molecule type" value="Genomic_DNA"/>
</dbReference>
<sequence length="51" mass="6000">MTDVQKKMWDALVKMSGEDVARLFVNWCGEQILDDDFYKNMIDEGVIENEE</sequence>
<dbReference type="PATRIC" id="fig|657322.3.peg.2173"/>
<reference evidence="1 2" key="2">
    <citation type="submission" date="2010-03" db="EMBL/GenBank/DDBJ databases">
        <authorList>
            <person name="Pajon A."/>
        </authorList>
    </citation>
    <scope>NUCLEOTIDE SEQUENCE [LARGE SCALE GENOMIC DNA]</scope>
    <source>
        <strain evidence="1 2">SL3/3</strain>
    </source>
</reference>
<dbReference type="Proteomes" id="UP000007059">
    <property type="component" value="Chromosome"/>
</dbReference>
<proteinExistence type="predicted"/>
<evidence type="ECO:0000313" key="1">
    <source>
        <dbReference type="EMBL" id="CBL02442.1"/>
    </source>
</evidence>
<dbReference type="KEGG" id="fpa:FPR_22610"/>
<dbReference type="HOGENOM" id="CLU_214860_0_0_9"/>
<dbReference type="AlphaFoldDB" id="D4KC79"/>
<accession>D4KC79</accession>
<protein>
    <submittedName>
        <fullName evidence="1">Uncharacterized protein</fullName>
    </submittedName>
</protein>